<reference evidence="5 6" key="1">
    <citation type="journal article" date="2012" name="J. Bacteriol.">
        <title>Draft Genome Sequence of Cecembia lonarensis Strain LW9T, Isolated from Lonar Lake, a Haloalkaline Lake in India.</title>
        <authorList>
            <person name="Shivaji S."/>
            <person name="Ara S."/>
            <person name="Singh A."/>
            <person name="Pinnaka A.K."/>
        </authorList>
    </citation>
    <scope>NUCLEOTIDE SEQUENCE [LARGE SCALE GENOMIC DNA]</scope>
    <source>
        <strain evidence="5 6">LW9</strain>
    </source>
</reference>
<dbReference type="GO" id="GO:0006689">
    <property type="term" value="P:ganglioside catabolic process"/>
    <property type="evidence" value="ECO:0007669"/>
    <property type="project" value="TreeGrafter"/>
</dbReference>
<dbReference type="GO" id="GO:0004308">
    <property type="term" value="F:exo-alpha-sialidase activity"/>
    <property type="evidence" value="ECO:0007669"/>
    <property type="project" value="UniProtKB-EC"/>
</dbReference>
<evidence type="ECO:0000256" key="1">
    <source>
        <dbReference type="ARBA" id="ARBA00000427"/>
    </source>
</evidence>
<evidence type="ECO:0000313" key="5">
    <source>
        <dbReference type="EMBL" id="EKB51153.1"/>
    </source>
</evidence>
<comment type="similarity">
    <text evidence="2">Belongs to the glycosyl hydrolase 33 family.</text>
</comment>
<accession>K1LLA3</accession>
<comment type="catalytic activity">
    <reaction evidence="1">
        <text>Hydrolysis of alpha-(2-&gt;3)-, alpha-(2-&gt;6)-, alpha-(2-&gt;8)- glycosidic linkages of terminal sialic acid residues in oligosaccharides, glycoproteins, glycolipids, colominic acid and synthetic substrates.</text>
        <dbReference type="EC" id="3.2.1.18"/>
    </reaction>
</comment>
<evidence type="ECO:0000313" key="6">
    <source>
        <dbReference type="Proteomes" id="UP000004478"/>
    </source>
</evidence>
<evidence type="ECO:0000259" key="4">
    <source>
        <dbReference type="Pfam" id="PF13088"/>
    </source>
</evidence>
<name>K1LLA3_CECL9</name>
<dbReference type="SUPFAM" id="SSF50939">
    <property type="entry name" value="Sialidases"/>
    <property type="match status" value="1"/>
</dbReference>
<dbReference type="CDD" id="cd15482">
    <property type="entry name" value="Sialidase_non-viral"/>
    <property type="match status" value="1"/>
</dbReference>
<dbReference type="EMBL" id="AMGM01000002">
    <property type="protein sequence ID" value="EKB51153.1"/>
    <property type="molecule type" value="Genomic_DNA"/>
</dbReference>
<keyword evidence="6" id="KW-1185">Reference proteome</keyword>
<dbReference type="GO" id="GO:0005737">
    <property type="term" value="C:cytoplasm"/>
    <property type="evidence" value="ECO:0007669"/>
    <property type="project" value="TreeGrafter"/>
</dbReference>
<keyword evidence="5" id="KW-0378">Hydrolase</keyword>
<dbReference type="PANTHER" id="PTHR10628:SF30">
    <property type="entry name" value="EXO-ALPHA-SIALIDASE"/>
    <property type="match status" value="1"/>
</dbReference>
<dbReference type="Proteomes" id="UP000004478">
    <property type="component" value="Unassembled WGS sequence"/>
</dbReference>
<evidence type="ECO:0000256" key="2">
    <source>
        <dbReference type="ARBA" id="ARBA00009348"/>
    </source>
</evidence>
<dbReference type="GO" id="GO:0016020">
    <property type="term" value="C:membrane"/>
    <property type="evidence" value="ECO:0007669"/>
    <property type="project" value="TreeGrafter"/>
</dbReference>
<proteinExistence type="inferred from homology"/>
<dbReference type="GO" id="GO:0009313">
    <property type="term" value="P:oligosaccharide catabolic process"/>
    <property type="evidence" value="ECO:0007669"/>
    <property type="project" value="TreeGrafter"/>
</dbReference>
<dbReference type="AlphaFoldDB" id="K1LLA3"/>
<dbReference type="InterPro" id="IPR036278">
    <property type="entry name" value="Sialidase_sf"/>
</dbReference>
<dbReference type="EC" id="3.2.1.18" evidence="3"/>
<dbReference type="InterPro" id="IPR011040">
    <property type="entry name" value="Sialidase"/>
</dbReference>
<feature type="domain" description="Sialidase" evidence="4">
    <location>
        <begin position="66"/>
        <end position="381"/>
    </location>
</feature>
<comment type="caution">
    <text evidence="5">The sequence shown here is derived from an EMBL/GenBank/DDBJ whole genome shotgun (WGS) entry which is preliminary data.</text>
</comment>
<dbReference type="PATRIC" id="fig|1225176.3.peg.215"/>
<organism evidence="5 6">
    <name type="scientific">Cecembia lonarensis (strain CCUG 58316 / KCTC 22772 / LW9)</name>
    <dbReference type="NCBI Taxonomy" id="1225176"/>
    <lineage>
        <taxon>Bacteria</taxon>
        <taxon>Pseudomonadati</taxon>
        <taxon>Bacteroidota</taxon>
        <taxon>Cytophagia</taxon>
        <taxon>Cytophagales</taxon>
        <taxon>Cyclobacteriaceae</taxon>
        <taxon>Cecembia</taxon>
    </lineage>
</organism>
<dbReference type="InterPro" id="IPR026856">
    <property type="entry name" value="Sialidase_fam"/>
</dbReference>
<dbReference type="PANTHER" id="PTHR10628">
    <property type="entry name" value="SIALIDASE"/>
    <property type="match status" value="1"/>
</dbReference>
<dbReference type="Gene3D" id="2.120.10.10">
    <property type="match status" value="1"/>
</dbReference>
<dbReference type="Pfam" id="PF13088">
    <property type="entry name" value="BNR_2"/>
    <property type="match status" value="1"/>
</dbReference>
<protein>
    <recommendedName>
        <fullName evidence="3">exo-alpha-sialidase</fullName>
        <ecNumber evidence="3">3.2.1.18</ecNumber>
    </recommendedName>
</protein>
<evidence type="ECO:0000256" key="3">
    <source>
        <dbReference type="ARBA" id="ARBA00012733"/>
    </source>
</evidence>
<keyword evidence="5" id="KW-0326">Glycosidase</keyword>
<sequence length="436" mass="49997">MLYGNIMHLNFHTAKSSYMKPIIPILLWGFCIFQAFGQENTVFEAEKEGHAIYRIPAIISLPNSELLAIAEGRVHGSNDYGDINLVMKKSGDKGKTWSPLKILVDHGVYQAGNPAPVVDRFDPKYPEGVIYVFFNTGNHHEYNIRLNEGVREVWYTRSTDMGESWEVPVNITNQVHKVNNPEFNSIYNNPEDWRHYANTPGHAFQFQEGPFKGRIYVAANHSQGPPQDEFTDYQAHGFFTDDHGKTFQLSPSIPIPGSNEAIAAELSNGRMIMSIRNQRGDIRQRILAFSNDGGESWEEFYFEPQLPDPVCQGSILDIGESEGKKILAHSNASDPQKRDNLTIKISWDEGKTWTKSILVDKSDDPSKPSWTAYSDLVKLDDDHLGILYERNDYKEIVFKKIRWREKWIEFTDVLLSQLKMNETYVRINPKSRETFQ</sequence>
<gene>
    <name evidence="5" type="primary">nedA</name>
    <name evidence="5" type="ORF">B879_00204</name>
</gene>